<dbReference type="InterPro" id="IPR034907">
    <property type="entry name" value="NDK-like_dom"/>
</dbReference>
<dbReference type="GO" id="GO:0005879">
    <property type="term" value="C:axonemal microtubule"/>
    <property type="evidence" value="ECO:0007669"/>
    <property type="project" value="TreeGrafter"/>
</dbReference>
<dbReference type="Proteomes" id="UP000274429">
    <property type="component" value="Unassembled WGS sequence"/>
</dbReference>
<comment type="subcellular location">
    <subcellularLocation>
        <location evidence="1">Cytoplasm</location>
    </subcellularLocation>
</comment>
<dbReference type="InterPro" id="IPR036850">
    <property type="entry name" value="NDK-like_dom_sf"/>
</dbReference>
<comment type="caution">
    <text evidence="3">Lacks conserved residue(s) required for the propagation of feature annotation.</text>
</comment>
<dbReference type="PROSITE" id="PS51374">
    <property type="entry name" value="NDPK_LIKE"/>
    <property type="match status" value="1"/>
</dbReference>
<evidence type="ECO:0000259" key="4">
    <source>
        <dbReference type="SMART" id="SM00562"/>
    </source>
</evidence>
<dbReference type="PANTHER" id="PTHR43109">
    <property type="entry name" value="NUCLEOSIDE DIPHOSPHATE KINASE 7"/>
    <property type="match status" value="1"/>
</dbReference>
<proteinExistence type="inferred from homology"/>
<accession>A0A0R3WHN4</accession>
<evidence type="ECO:0000313" key="5">
    <source>
        <dbReference type="EMBL" id="VDM15771.1"/>
    </source>
</evidence>
<evidence type="ECO:0000313" key="7">
    <source>
        <dbReference type="WBParaSite" id="TTAC_0000005901-mRNA-1"/>
    </source>
</evidence>
<dbReference type="SMART" id="SM00562">
    <property type="entry name" value="NDK"/>
    <property type="match status" value="1"/>
</dbReference>
<reference evidence="5 6" key="2">
    <citation type="submission" date="2018-11" db="EMBL/GenBank/DDBJ databases">
        <authorList>
            <consortium name="Pathogen Informatics"/>
        </authorList>
    </citation>
    <scope>NUCLEOTIDE SEQUENCE [LARGE SCALE GENOMIC DNA]</scope>
</reference>
<name>A0A0R3WHN4_HYDTA</name>
<dbReference type="EMBL" id="UYWX01000004">
    <property type="protein sequence ID" value="VDM15771.1"/>
    <property type="molecule type" value="Genomic_DNA"/>
</dbReference>
<dbReference type="STRING" id="6205.A0A0R3WHN4"/>
<evidence type="ECO:0000313" key="6">
    <source>
        <dbReference type="Proteomes" id="UP000274429"/>
    </source>
</evidence>
<evidence type="ECO:0000256" key="1">
    <source>
        <dbReference type="ARBA" id="ARBA00004496"/>
    </source>
</evidence>
<protein>
    <submittedName>
        <fullName evidence="7">NDK domain-containing protein</fullName>
    </submittedName>
</protein>
<dbReference type="PANTHER" id="PTHR43109:SF2">
    <property type="entry name" value="NUCLEOSIDE DIPHOSPHATE KINASE 7"/>
    <property type="match status" value="1"/>
</dbReference>
<dbReference type="Gene3D" id="3.30.70.141">
    <property type="entry name" value="Nucleoside diphosphate kinase-like domain"/>
    <property type="match status" value="1"/>
</dbReference>
<reference evidence="7" key="1">
    <citation type="submission" date="2017-02" db="UniProtKB">
        <authorList>
            <consortium name="WormBaseParasite"/>
        </authorList>
    </citation>
    <scope>IDENTIFICATION</scope>
</reference>
<dbReference type="OrthoDB" id="270127at2759"/>
<dbReference type="AlphaFoldDB" id="A0A0R3WHN4"/>
<sequence>MRRDANKLLKEIVYGSNAKDTDVFANNDLFMPAQTPESAAKLAHILFSTPTSSLNRKLLDIKDCTCAVIKPHAVQSHRVGDIWEAIQSNGFCITAAQAFRLSKVDASEFLEVYKGVLAEYSELISEFTSGPCVALQVTRADTNRDAPRNPGDPSSVQQLFRDIVGPMDPVS</sequence>
<comment type="similarity">
    <text evidence="3">Belongs to the NDK family.</text>
</comment>
<evidence type="ECO:0000256" key="2">
    <source>
        <dbReference type="ARBA" id="ARBA00022490"/>
    </source>
</evidence>
<dbReference type="WBParaSite" id="TTAC_0000005901-mRNA-1">
    <property type="protein sequence ID" value="TTAC_0000005901-mRNA-1"/>
    <property type="gene ID" value="TTAC_0000005901"/>
</dbReference>
<keyword evidence="2" id="KW-0963">Cytoplasm</keyword>
<dbReference type="SUPFAM" id="SSF54919">
    <property type="entry name" value="Nucleoside diphosphate kinase, NDK"/>
    <property type="match status" value="1"/>
</dbReference>
<dbReference type="Pfam" id="PF00334">
    <property type="entry name" value="NDK"/>
    <property type="match status" value="1"/>
</dbReference>
<evidence type="ECO:0000256" key="3">
    <source>
        <dbReference type="PROSITE-ProRule" id="PRU00706"/>
    </source>
</evidence>
<feature type="domain" description="Nucleoside diphosphate kinase-like" evidence="4">
    <location>
        <begin position="62"/>
        <end position="171"/>
    </location>
</feature>
<keyword evidence="6" id="KW-1185">Reference proteome</keyword>
<gene>
    <name evidence="5" type="ORF">TTAC_LOCUS60</name>
</gene>
<organism evidence="7">
    <name type="scientific">Hydatigena taeniaeformis</name>
    <name type="common">Feline tapeworm</name>
    <name type="synonym">Taenia taeniaeformis</name>
    <dbReference type="NCBI Taxonomy" id="6205"/>
    <lineage>
        <taxon>Eukaryota</taxon>
        <taxon>Metazoa</taxon>
        <taxon>Spiralia</taxon>
        <taxon>Lophotrochozoa</taxon>
        <taxon>Platyhelminthes</taxon>
        <taxon>Cestoda</taxon>
        <taxon>Eucestoda</taxon>
        <taxon>Cyclophyllidea</taxon>
        <taxon>Taeniidae</taxon>
        <taxon>Hydatigera</taxon>
    </lineage>
</organism>
<dbReference type="GO" id="GO:0005813">
    <property type="term" value="C:centrosome"/>
    <property type="evidence" value="ECO:0007669"/>
    <property type="project" value="TreeGrafter"/>
</dbReference>